<feature type="binding site" evidence="17">
    <location>
        <position position="185"/>
    </location>
    <ligand>
        <name>Zn(2+)</name>
        <dbReference type="ChEBI" id="CHEBI:29105"/>
    </ligand>
</feature>
<evidence type="ECO:0000256" key="13">
    <source>
        <dbReference type="ARBA" id="ARBA00023027"/>
    </source>
</evidence>
<evidence type="ECO:0000256" key="9">
    <source>
        <dbReference type="ARBA" id="ARBA00022605"/>
    </source>
</evidence>
<comment type="caution">
    <text evidence="20">The sequence shown here is derived from an EMBL/GenBank/DDBJ whole genome shotgun (WGS) entry which is preliminary data.</text>
</comment>
<feature type="binding site" evidence="17">
    <location>
        <begin position="131"/>
        <end position="132"/>
    </location>
    <ligand>
        <name>NAD(+)</name>
        <dbReference type="ChEBI" id="CHEBI:57540"/>
    </ligand>
</feature>
<keyword evidence="10 17" id="KW-0479">Metal-binding</keyword>
<dbReference type="Gene3D" id="3.40.50.1970">
    <property type="match status" value="1"/>
</dbReference>
<evidence type="ECO:0000256" key="7">
    <source>
        <dbReference type="ARBA" id="ARBA00017684"/>
    </source>
</evidence>
<evidence type="ECO:0000256" key="12">
    <source>
        <dbReference type="ARBA" id="ARBA00022833"/>
    </source>
</evidence>
<dbReference type="Pfam" id="PF01761">
    <property type="entry name" value="DHQ_synthase"/>
    <property type="match status" value="1"/>
</dbReference>
<feature type="binding site" evidence="17">
    <location>
        <begin position="73"/>
        <end position="78"/>
    </location>
    <ligand>
        <name>NAD(+)</name>
        <dbReference type="ChEBI" id="CHEBI:57540"/>
    </ligand>
</feature>
<comment type="similarity">
    <text evidence="5 17">Belongs to the sugar phosphate cyclases superfamily. Dehydroquinate synthase family.</text>
</comment>
<comment type="cofactor">
    <cofactor evidence="2 17">
        <name>NAD(+)</name>
        <dbReference type="ChEBI" id="CHEBI:57540"/>
    </cofactor>
</comment>
<evidence type="ECO:0000256" key="17">
    <source>
        <dbReference type="HAMAP-Rule" id="MF_00110"/>
    </source>
</evidence>
<keyword evidence="16 17" id="KW-0170">Cobalt</keyword>
<proteinExistence type="inferred from homology"/>
<keyword evidence="11 17" id="KW-0547">Nucleotide-binding</keyword>
<evidence type="ECO:0000256" key="3">
    <source>
        <dbReference type="ARBA" id="ARBA00004496"/>
    </source>
</evidence>
<dbReference type="RefSeq" id="WP_419151236.1">
    <property type="nucleotide sequence ID" value="NZ_JAUSTR010000001.1"/>
</dbReference>
<dbReference type="InterPro" id="IPR056179">
    <property type="entry name" value="DHQS_C"/>
</dbReference>
<evidence type="ECO:0000256" key="14">
    <source>
        <dbReference type="ARBA" id="ARBA00023141"/>
    </source>
</evidence>
<dbReference type="SUPFAM" id="SSF56796">
    <property type="entry name" value="Dehydroquinate synthase-like"/>
    <property type="match status" value="1"/>
</dbReference>
<gene>
    <name evidence="17" type="primary">aroB</name>
    <name evidence="20" type="ORF">J2S06_000605</name>
</gene>
<dbReference type="Pfam" id="PF24621">
    <property type="entry name" value="DHQS_C"/>
    <property type="match status" value="1"/>
</dbReference>
<comment type="subcellular location">
    <subcellularLocation>
        <location evidence="3 17">Cytoplasm</location>
    </subcellularLocation>
</comment>
<feature type="domain" description="3-dehydroquinate synthase C-terminal" evidence="19">
    <location>
        <begin position="182"/>
        <end position="325"/>
    </location>
</feature>
<dbReference type="Proteomes" id="UP001225646">
    <property type="component" value="Unassembled WGS sequence"/>
</dbReference>
<evidence type="ECO:0000259" key="18">
    <source>
        <dbReference type="Pfam" id="PF01761"/>
    </source>
</evidence>
<dbReference type="Gene3D" id="1.20.1090.10">
    <property type="entry name" value="Dehydroquinate synthase-like - alpha domain"/>
    <property type="match status" value="1"/>
</dbReference>
<evidence type="ECO:0000256" key="2">
    <source>
        <dbReference type="ARBA" id="ARBA00001911"/>
    </source>
</evidence>
<feature type="binding site" evidence="17">
    <location>
        <position position="143"/>
    </location>
    <ligand>
        <name>NAD(+)</name>
        <dbReference type="ChEBI" id="CHEBI:57540"/>
    </ligand>
</feature>
<evidence type="ECO:0000259" key="19">
    <source>
        <dbReference type="Pfam" id="PF24621"/>
    </source>
</evidence>
<comment type="function">
    <text evidence="17">Catalyzes the conversion of 3-deoxy-D-arabino-heptulosonate 7-phosphate (DAHP) to dehydroquinate (DHQ).</text>
</comment>
<comment type="cofactor">
    <cofactor evidence="17">
        <name>Co(2+)</name>
        <dbReference type="ChEBI" id="CHEBI:48828"/>
    </cofactor>
    <cofactor evidence="17">
        <name>Zn(2+)</name>
        <dbReference type="ChEBI" id="CHEBI:29105"/>
    </cofactor>
    <text evidence="17">Binds 1 divalent metal cation per subunit. Can use either Co(2+) or Zn(2+).</text>
</comment>
<evidence type="ECO:0000256" key="15">
    <source>
        <dbReference type="ARBA" id="ARBA00023239"/>
    </source>
</evidence>
<evidence type="ECO:0000256" key="11">
    <source>
        <dbReference type="ARBA" id="ARBA00022741"/>
    </source>
</evidence>
<keyword evidence="21" id="KW-1185">Reference proteome</keyword>
<keyword evidence="13 17" id="KW-0520">NAD</keyword>
<dbReference type="InterPro" id="IPR050071">
    <property type="entry name" value="Dehydroquinate_synthase"/>
</dbReference>
<keyword evidence="15 17" id="KW-0456">Lyase</keyword>
<keyword evidence="9 17" id="KW-0028">Amino-acid biosynthesis</keyword>
<feature type="domain" description="3-dehydroquinate synthase N-terminal" evidence="18">
    <location>
        <begin position="70"/>
        <end position="180"/>
    </location>
</feature>
<dbReference type="InterPro" id="IPR030960">
    <property type="entry name" value="DHQS/DOIS_N"/>
</dbReference>
<feature type="binding site" evidence="17">
    <location>
        <begin position="170"/>
        <end position="173"/>
    </location>
    <ligand>
        <name>NAD(+)</name>
        <dbReference type="ChEBI" id="CHEBI:57540"/>
    </ligand>
</feature>
<evidence type="ECO:0000256" key="16">
    <source>
        <dbReference type="ARBA" id="ARBA00023285"/>
    </source>
</evidence>
<name>A0ABT9VL86_9BACI</name>
<dbReference type="PANTHER" id="PTHR43622:SF7">
    <property type="entry name" value="3-DEHYDROQUINATE SYNTHASE, CHLOROPLASTIC"/>
    <property type="match status" value="1"/>
</dbReference>
<dbReference type="HAMAP" id="MF_00110">
    <property type="entry name" value="DHQ_synthase"/>
    <property type="match status" value="1"/>
</dbReference>
<reference evidence="20 21" key="1">
    <citation type="submission" date="2023-07" db="EMBL/GenBank/DDBJ databases">
        <title>Genomic Encyclopedia of Type Strains, Phase IV (KMG-IV): sequencing the most valuable type-strain genomes for metagenomic binning, comparative biology and taxonomic classification.</title>
        <authorList>
            <person name="Goeker M."/>
        </authorList>
    </citation>
    <scope>NUCLEOTIDE SEQUENCE [LARGE SCALE GENOMIC DNA]</scope>
    <source>
        <strain evidence="20 21">DSM 19092</strain>
    </source>
</reference>
<dbReference type="EC" id="4.2.3.4" evidence="6 17"/>
<accession>A0ABT9VL86</accession>
<evidence type="ECO:0000256" key="5">
    <source>
        <dbReference type="ARBA" id="ARBA00005412"/>
    </source>
</evidence>
<evidence type="ECO:0000256" key="10">
    <source>
        <dbReference type="ARBA" id="ARBA00022723"/>
    </source>
</evidence>
<dbReference type="PANTHER" id="PTHR43622">
    <property type="entry name" value="3-DEHYDROQUINATE SYNTHASE"/>
    <property type="match status" value="1"/>
</dbReference>
<evidence type="ECO:0000256" key="1">
    <source>
        <dbReference type="ARBA" id="ARBA00001393"/>
    </source>
</evidence>
<dbReference type="InterPro" id="IPR016037">
    <property type="entry name" value="DHQ_synth_AroB"/>
</dbReference>
<evidence type="ECO:0000256" key="8">
    <source>
        <dbReference type="ARBA" id="ARBA00022490"/>
    </source>
</evidence>
<dbReference type="InterPro" id="IPR030963">
    <property type="entry name" value="DHQ_synth_fam"/>
</dbReference>
<dbReference type="CDD" id="cd08195">
    <property type="entry name" value="DHQS"/>
    <property type="match status" value="1"/>
</dbReference>
<sequence length="363" mass="40809">MKEIKVQTTSRTYPVIIGKNLISHLSNILSNIELAPTKMMVITDETVSTLFRDRFERELKTIGIDYFFHVVPSGEKSKSFETYYECMTAALTNHLDRRSLMIAFGGGVIGDLTGFIAATYMRGIPFLQIPTTLLAHDSAVGGKVAINHPLGKNMIGAFYQPHAVIYDIQFLETLPIDEIRSGFAEVVKHGLIKDPLFVDWLVQHVHHLQQLKEEQLLTFIEKGITIKAEIVSEDEKELGTRAFLNFGHTLGHALEAALGYGRISHGDAVAIGMLFALYVSNQTFGIDLGYERMKEWFQKIGFPTSVHSSISSEQLCERMKNDKKSVNNEIRMVLLENIGTPKLVNFDEKTIYSLLQQWRGGAI</sequence>
<dbReference type="PIRSF" id="PIRSF001455">
    <property type="entry name" value="DHQ_synth"/>
    <property type="match status" value="1"/>
</dbReference>
<dbReference type="EMBL" id="JAUSTR010000001">
    <property type="protein sequence ID" value="MDQ0161535.1"/>
    <property type="molecule type" value="Genomic_DNA"/>
</dbReference>
<evidence type="ECO:0000256" key="6">
    <source>
        <dbReference type="ARBA" id="ARBA00013031"/>
    </source>
</evidence>
<dbReference type="NCBIfam" id="TIGR01357">
    <property type="entry name" value="aroB"/>
    <property type="match status" value="1"/>
</dbReference>
<organism evidence="20 21">
    <name type="scientific">Aeribacillus alveayuensis</name>
    <dbReference type="NCBI Taxonomy" id="279215"/>
    <lineage>
        <taxon>Bacteria</taxon>
        <taxon>Bacillati</taxon>
        <taxon>Bacillota</taxon>
        <taxon>Bacilli</taxon>
        <taxon>Bacillales</taxon>
        <taxon>Bacillaceae</taxon>
        <taxon>Aeribacillus</taxon>
    </lineage>
</organism>
<comment type="pathway">
    <text evidence="4 17">Metabolic intermediate biosynthesis; chorismate biosynthesis; chorismate from D-erythrose 4-phosphate and phosphoenolpyruvate: step 2/7.</text>
</comment>
<dbReference type="GO" id="GO:0003856">
    <property type="term" value="F:3-dehydroquinate synthase activity"/>
    <property type="evidence" value="ECO:0007669"/>
    <property type="project" value="UniProtKB-EC"/>
</dbReference>
<keyword evidence="14 17" id="KW-0057">Aromatic amino acid biosynthesis</keyword>
<evidence type="ECO:0000313" key="20">
    <source>
        <dbReference type="EMBL" id="MDQ0161535.1"/>
    </source>
</evidence>
<feature type="binding site" evidence="17">
    <location>
        <begin position="107"/>
        <end position="111"/>
    </location>
    <ligand>
        <name>NAD(+)</name>
        <dbReference type="ChEBI" id="CHEBI:57540"/>
    </ligand>
</feature>
<evidence type="ECO:0000256" key="4">
    <source>
        <dbReference type="ARBA" id="ARBA00004661"/>
    </source>
</evidence>
<feature type="binding site" evidence="17">
    <location>
        <position position="265"/>
    </location>
    <ligand>
        <name>Zn(2+)</name>
        <dbReference type="ChEBI" id="CHEBI:29105"/>
    </ligand>
</feature>
<keyword evidence="8 17" id="KW-0963">Cytoplasm</keyword>
<feature type="binding site" evidence="17">
    <location>
        <position position="152"/>
    </location>
    <ligand>
        <name>NAD(+)</name>
        <dbReference type="ChEBI" id="CHEBI:57540"/>
    </ligand>
</feature>
<feature type="binding site" evidence="17">
    <location>
        <position position="248"/>
    </location>
    <ligand>
        <name>Zn(2+)</name>
        <dbReference type="ChEBI" id="CHEBI:29105"/>
    </ligand>
</feature>
<evidence type="ECO:0000313" key="21">
    <source>
        <dbReference type="Proteomes" id="UP001225646"/>
    </source>
</evidence>
<comment type="catalytic activity">
    <reaction evidence="1 17">
        <text>7-phospho-2-dehydro-3-deoxy-D-arabino-heptonate = 3-dehydroquinate + phosphate</text>
        <dbReference type="Rhea" id="RHEA:21968"/>
        <dbReference type="ChEBI" id="CHEBI:32364"/>
        <dbReference type="ChEBI" id="CHEBI:43474"/>
        <dbReference type="ChEBI" id="CHEBI:58394"/>
        <dbReference type="EC" id="4.2.3.4"/>
    </reaction>
</comment>
<keyword evidence="12 17" id="KW-0862">Zinc</keyword>
<protein>
    <recommendedName>
        <fullName evidence="7 17">3-dehydroquinate synthase</fullName>
        <shortName evidence="17">DHQS</shortName>
        <ecNumber evidence="6 17">4.2.3.4</ecNumber>
    </recommendedName>
</protein>